<evidence type="ECO:0000313" key="6">
    <source>
        <dbReference type="EMBL" id="KAK1699153.1"/>
    </source>
</evidence>
<evidence type="ECO:0000256" key="2">
    <source>
        <dbReference type="ARBA" id="ARBA00022679"/>
    </source>
</evidence>
<dbReference type="GO" id="GO:0008757">
    <property type="term" value="F:S-adenosylmethionine-dependent methyltransferase activity"/>
    <property type="evidence" value="ECO:0007669"/>
    <property type="project" value="UniProtKB-ARBA"/>
</dbReference>
<organism evidence="6 7">
    <name type="scientific">Lolium multiflorum</name>
    <name type="common">Italian ryegrass</name>
    <name type="synonym">Lolium perenne subsp. multiflorum</name>
    <dbReference type="NCBI Taxonomy" id="4521"/>
    <lineage>
        <taxon>Eukaryota</taxon>
        <taxon>Viridiplantae</taxon>
        <taxon>Streptophyta</taxon>
        <taxon>Embryophyta</taxon>
        <taxon>Tracheophyta</taxon>
        <taxon>Spermatophyta</taxon>
        <taxon>Magnoliopsida</taxon>
        <taxon>Liliopsida</taxon>
        <taxon>Poales</taxon>
        <taxon>Poaceae</taxon>
        <taxon>BOP clade</taxon>
        <taxon>Pooideae</taxon>
        <taxon>Poodae</taxon>
        <taxon>Poeae</taxon>
        <taxon>Poeae Chloroplast Group 2 (Poeae type)</taxon>
        <taxon>Loliodinae</taxon>
        <taxon>Loliinae</taxon>
        <taxon>Lolium</taxon>
    </lineage>
</organism>
<dbReference type="FunFam" id="3.40.50.150:FF:000057">
    <property type="entry name" value="O-methyltransferase ZRP4"/>
    <property type="match status" value="2"/>
</dbReference>
<evidence type="ECO:0000313" key="7">
    <source>
        <dbReference type="Proteomes" id="UP001231189"/>
    </source>
</evidence>
<dbReference type="GO" id="GO:0032259">
    <property type="term" value="P:methylation"/>
    <property type="evidence" value="ECO:0007669"/>
    <property type="project" value="UniProtKB-KW"/>
</dbReference>
<feature type="domain" description="O-methyltransferase C-terminal" evidence="4">
    <location>
        <begin position="137"/>
        <end position="341"/>
    </location>
</feature>
<dbReference type="InterPro" id="IPR012967">
    <property type="entry name" value="COMT_dimerisation"/>
</dbReference>
<dbReference type="InterPro" id="IPR036388">
    <property type="entry name" value="WH-like_DNA-bd_sf"/>
</dbReference>
<dbReference type="Proteomes" id="UP001231189">
    <property type="component" value="Unassembled WGS sequence"/>
</dbReference>
<dbReference type="Pfam" id="PF08100">
    <property type="entry name" value="Dimerisation"/>
    <property type="match status" value="2"/>
</dbReference>
<feature type="domain" description="O-methyltransferase dimerisation" evidence="5">
    <location>
        <begin position="449"/>
        <end position="537"/>
    </location>
</feature>
<dbReference type="Pfam" id="PF00891">
    <property type="entry name" value="Methyltransf_2"/>
    <property type="match status" value="2"/>
</dbReference>
<evidence type="ECO:0000259" key="4">
    <source>
        <dbReference type="Pfam" id="PF00891"/>
    </source>
</evidence>
<evidence type="ECO:0000256" key="1">
    <source>
        <dbReference type="ARBA" id="ARBA00022603"/>
    </source>
</evidence>
<evidence type="ECO:0000259" key="5">
    <source>
        <dbReference type="Pfam" id="PF08100"/>
    </source>
</evidence>
<dbReference type="AlphaFoldDB" id="A0AAD8X6S5"/>
<dbReference type="PROSITE" id="PS51683">
    <property type="entry name" value="SAM_OMT_II"/>
    <property type="match status" value="2"/>
</dbReference>
<dbReference type="FunFam" id="1.10.10.10:FF:000213">
    <property type="entry name" value="Coniferyl alcohol 9-O-methyltransferase"/>
    <property type="match status" value="1"/>
</dbReference>
<dbReference type="InterPro" id="IPR036390">
    <property type="entry name" value="WH_DNA-bd_sf"/>
</dbReference>
<protein>
    <recommendedName>
        <fullName evidence="8">O-methyltransferase ZRP4</fullName>
    </recommendedName>
</protein>
<sequence length="787" mass="87276">MAPTQDKPSSQELLQAQVDLWHHALGFVKSMALKCAMELQIPNTIQGHGGSMTPSELATKIGLHPCKLPRLRRLMRVLTVAGIFSTHEAASPDKEVVYELTPTTCLLVNDEVKSNLFPILSLILDSTVISPFLGMHSWFLDECSTSLFKKAHGLNIWEMANQDDTYNQLINNAMVSDTNFLMDIILRECGDVFLGINSLIDVAGGHGGAARAIAKEFPQIKCTVLDLPHVVAEAPTDDHVLFISGDMFKYIPPAHALFLKSIFHDWGDEDCVQLLKKCKEAIPPRDAGGKVIIVDMVVGSGPNAIVTRDTQVSFDLIMMCFEWREREEFEWKKIFMEAGFSDYKIMSVLGVRSAEVAEKGKTNKKTTGTLKPQEVVQYSLRHPLNVYNATSRSPSMKVLDDQLKHSVRPKLLGELLNVGDRGAGLIEFESPLPGLTSLEPVSDAQVDLWHHALGFVKSMALKCAMELQIPNTIQHHGGAMTPSELAIAIGLHPSKLPRLRRLMRVLTVSGIFVVHESASADKEAVYGLTPTTCLLVSDEVKSNLFPILSLMLDSTVITPFFGMKSWFLDEHSASMFKKAHGITFWEMADQDETYNQLINNAMVSDSNFLMDIILRECGDVFVGITSLIDVAGGHGGAARAIANAFPQIKCTVLDLPHVVADAPTDDHVPFISGDMFVYIPPANALFLKWIFHDWGDEDCVKILKKCKEAIPPRDAGGKVIIVDMVVGSGPNEIVTRETQVFFDLFIMYLEGIEREEFEWKKIFMESGFSEYKIISVLGVRSVIELYP</sequence>
<gene>
    <name evidence="6" type="ORF">QYE76_015850</name>
</gene>
<name>A0AAD8X6S5_LOLMU</name>
<dbReference type="InterPro" id="IPR029063">
    <property type="entry name" value="SAM-dependent_MTases_sf"/>
</dbReference>
<dbReference type="GO" id="GO:0046983">
    <property type="term" value="F:protein dimerization activity"/>
    <property type="evidence" value="ECO:0007669"/>
    <property type="project" value="InterPro"/>
</dbReference>
<keyword evidence="3" id="KW-0949">S-adenosyl-L-methionine</keyword>
<comment type="caution">
    <text evidence="6">The sequence shown here is derived from an EMBL/GenBank/DDBJ whole genome shotgun (WGS) entry which is preliminary data.</text>
</comment>
<evidence type="ECO:0000256" key="3">
    <source>
        <dbReference type="ARBA" id="ARBA00022691"/>
    </source>
</evidence>
<dbReference type="SUPFAM" id="SSF46785">
    <property type="entry name" value="Winged helix' DNA-binding domain"/>
    <property type="match status" value="2"/>
</dbReference>
<accession>A0AAD8X6S5</accession>
<dbReference type="SUPFAM" id="SSF53335">
    <property type="entry name" value="S-adenosyl-L-methionine-dependent methyltransferases"/>
    <property type="match status" value="2"/>
</dbReference>
<keyword evidence="7" id="KW-1185">Reference proteome</keyword>
<reference evidence="6" key="1">
    <citation type="submission" date="2023-07" db="EMBL/GenBank/DDBJ databases">
        <title>A chromosome-level genome assembly of Lolium multiflorum.</title>
        <authorList>
            <person name="Chen Y."/>
            <person name="Copetti D."/>
            <person name="Kolliker R."/>
            <person name="Studer B."/>
        </authorList>
    </citation>
    <scope>NUCLEOTIDE SEQUENCE</scope>
    <source>
        <strain evidence="6">02402/16</strain>
        <tissue evidence="6">Leaf</tissue>
    </source>
</reference>
<dbReference type="InterPro" id="IPR001077">
    <property type="entry name" value="COMT_C"/>
</dbReference>
<dbReference type="GO" id="GO:0008171">
    <property type="term" value="F:O-methyltransferase activity"/>
    <property type="evidence" value="ECO:0007669"/>
    <property type="project" value="InterPro"/>
</dbReference>
<evidence type="ECO:0008006" key="8">
    <source>
        <dbReference type="Google" id="ProtNLM"/>
    </source>
</evidence>
<dbReference type="EMBL" id="JAUUTY010000001">
    <property type="protein sequence ID" value="KAK1699153.1"/>
    <property type="molecule type" value="Genomic_DNA"/>
</dbReference>
<dbReference type="Gene3D" id="1.10.10.10">
    <property type="entry name" value="Winged helix-like DNA-binding domain superfamily/Winged helix DNA-binding domain"/>
    <property type="match status" value="2"/>
</dbReference>
<dbReference type="Gene3D" id="3.40.50.150">
    <property type="entry name" value="Vaccinia Virus protein VP39"/>
    <property type="match status" value="2"/>
</dbReference>
<feature type="domain" description="O-methyltransferase dimerisation" evidence="5">
    <location>
        <begin position="21"/>
        <end position="108"/>
    </location>
</feature>
<dbReference type="PANTHER" id="PTHR11746">
    <property type="entry name" value="O-METHYLTRANSFERASE"/>
    <property type="match status" value="1"/>
</dbReference>
<keyword evidence="1" id="KW-0489">Methyltransferase</keyword>
<dbReference type="InterPro" id="IPR016461">
    <property type="entry name" value="COMT-like"/>
</dbReference>
<keyword evidence="2" id="KW-0808">Transferase</keyword>
<proteinExistence type="predicted"/>
<feature type="domain" description="O-methyltransferase C-terminal" evidence="4">
    <location>
        <begin position="563"/>
        <end position="769"/>
    </location>
</feature>